<name>A0A6C0I835_9ZZZZ</name>
<dbReference type="EMBL" id="MN740137">
    <property type="protein sequence ID" value="QHT89188.1"/>
    <property type="molecule type" value="Genomic_DNA"/>
</dbReference>
<dbReference type="InterPro" id="IPR005331">
    <property type="entry name" value="Sulfotransferase"/>
</dbReference>
<accession>A0A6C0I835</accession>
<dbReference type="GO" id="GO:0008146">
    <property type="term" value="F:sulfotransferase activity"/>
    <property type="evidence" value="ECO:0007669"/>
    <property type="project" value="InterPro"/>
</dbReference>
<evidence type="ECO:0008006" key="2">
    <source>
        <dbReference type="Google" id="ProtNLM"/>
    </source>
</evidence>
<dbReference type="InterPro" id="IPR027417">
    <property type="entry name" value="P-loop_NTPase"/>
</dbReference>
<dbReference type="AlphaFoldDB" id="A0A6C0I835"/>
<dbReference type="SUPFAM" id="SSF52540">
    <property type="entry name" value="P-loop containing nucleoside triphosphate hydrolases"/>
    <property type="match status" value="1"/>
</dbReference>
<organism evidence="1">
    <name type="scientific">viral metagenome</name>
    <dbReference type="NCBI Taxonomy" id="1070528"/>
    <lineage>
        <taxon>unclassified sequences</taxon>
        <taxon>metagenomes</taxon>
        <taxon>organismal metagenomes</taxon>
    </lineage>
</organism>
<dbReference type="Pfam" id="PF03567">
    <property type="entry name" value="Sulfotransfer_2"/>
    <property type="match status" value="1"/>
</dbReference>
<protein>
    <recommendedName>
        <fullName evidence="2">Sulfotransferase domain-containing protein</fullName>
    </recommendedName>
</protein>
<sequence>MPYFLNENINLLFIHIPKTGGSSLERYFSEHFNITLNNDSLFDINSKFKEIKIHTTLQHMTYNDIIKNNDYFKIKKKGLKILSVVRNPYKRIVSDMFFHKKIQKDSSKEFVNSILMDFINKNYDNHTQPQYLFITDHNKKLIPGIQILHTETLKTDMFNIGYKDFNIFVNCNTNKVNYMNYLNEKSIHMINEYYDYDFKLFGYDKIT</sequence>
<dbReference type="GO" id="GO:0016020">
    <property type="term" value="C:membrane"/>
    <property type="evidence" value="ECO:0007669"/>
    <property type="project" value="InterPro"/>
</dbReference>
<dbReference type="Gene3D" id="3.40.50.300">
    <property type="entry name" value="P-loop containing nucleotide triphosphate hydrolases"/>
    <property type="match status" value="1"/>
</dbReference>
<proteinExistence type="predicted"/>
<reference evidence="1" key="1">
    <citation type="journal article" date="2020" name="Nature">
        <title>Giant virus diversity and host interactions through global metagenomics.</title>
        <authorList>
            <person name="Schulz F."/>
            <person name="Roux S."/>
            <person name="Paez-Espino D."/>
            <person name="Jungbluth S."/>
            <person name="Walsh D.A."/>
            <person name="Denef V.J."/>
            <person name="McMahon K.D."/>
            <person name="Konstantinidis K.T."/>
            <person name="Eloe-Fadrosh E.A."/>
            <person name="Kyrpides N.C."/>
            <person name="Woyke T."/>
        </authorList>
    </citation>
    <scope>NUCLEOTIDE SEQUENCE</scope>
    <source>
        <strain evidence="1">GVMAG-M-3300023184-53</strain>
    </source>
</reference>
<evidence type="ECO:0000313" key="1">
    <source>
        <dbReference type="EMBL" id="QHT89188.1"/>
    </source>
</evidence>